<dbReference type="Proteomes" id="UP000634043">
    <property type="component" value="Unassembled WGS sequence"/>
</dbReference>
<reference evidence="2" key="1">
    <citation type="journal article" date="2019" name="Int. J. Syst. Evol. Microbiol.">
        <title>The Global Catalogue of Microorganisms (GCM) 10K type strain sequencing project: providing services to taxonomists for standard genome sequencing and annotation.</title>
        <authorList>
            <consortium name="The Broad Institute Genomics Platform"/>
            <consortium name="The Broad Institute Genome Sequencing Center for Infectious Disease"/>
            <person name="Wu L."/>
            <person name="Ma J."/>
        </authorList>
    </citation>
    <scope>NUCLEOTIDE SEQUENCE [LARGE SCALE GENOMIC DNA]</scope>
    <source>
        <strain evidence="2">CGMCC 1.12749</strain>
    </source>
</reference>
<accession>A0ABQ1VYV3</accession>
<dbReference type="Pfam" id="PF19579">
    <property type="entry name" value="FtsL_2"/>
    <property type="match status" value="1"/>
</dbReference>
<protein>
    <recommendedName>
        <fullName evidence="3">Cell division protein FtsL</fullName>
    </recommendedName>
</protein>
<sequence>MAPNLMTKTAAAPKGNTLRVKHEEEAKAKPEVKARKKGFSLFKWLDKYTNVDFLFQEGVPTKYLPHVLFLTGITLFYIGNTHYAEKTIRKIAKIKVETEDLRADYTTLKSDYMGASKQSEVARNVAPLGLVESSSPPYQVEVAEDEY</sequence>
<dbReference type="EMBL" id="BMFP01000001">
    <property type="protein sequence ID" value="GGG06225.1"/>
    <property type="molecule type" value="Genomic_DNA"/>
</dbReference>
<proteinExistence type="predicted"/>
<keyword evidence="2" id="KW-1185">Reference proteome</keyword>
<evidence type="ECO:0008006" key="3">
    <source>
        <dbReference type="Google" id="ProtNLM"/>
    </source>
</evidence>
<name>A0ABQ1VYV3_9BACT</name>
<evidence type="ECO:0000313" key="1">
    <source>
        <dbReference type="EMBL" id="GGG06225.1"/>
    </source>
</evidence>
<evidence type="ECO:0000313" key="2">
    <source>
        <dbReference type="Proteomes" id="UP000634043"/>
    </source>
</evidence>
<organism evidence="1 2">
    <name type="scientific">Pontibacter amylolyticus</name>
    <dbReference type="NCBI Taxonomy" id="1424080"/>
    <lineage>
        <taxon>Bacteria</taxon>
        <taxon>Pseudomonadati</taxon>
        <taxon>Bacteroidota</taxon>
        <taxon>Cytophagia</taxon>
        <taxon>Cytophagales</taxon>
        <taxon>Hymenobacteraceae</taxon>
        <taxon>Pontibacter</taxon>
    </lineage>
</organism>
<comment type="caution">
    <text evidence="1">The sequence shown here is derived from an EMBL/GenBank/DDBJ whole genome shotgun (WGS) entry which is preliminary data.</text>
</comment>
<gene>
    <name evidence="1" type="ORF">GCM10011323_08690</name>
</gene>
<dbReference type="InterPro" id="IPR045755">
    <property type="entry name" value="FtsL-like"/>
</dbReference>